<dbReference type="InterPro" id="IPR020471">
    <property type="entry name" value="AKR"/>
</dbReference>
<reference evidence="5" key="1">
    <citation type="submission" date="2021-11" db="EMBL/GenBank/DDBJ databases">
        <title>Legionella maioricencis sp. nov., a new species isolated from hot water samples in Mallorca.</title>
        <authorList>
            <person name="Crespi S."/>
            <person name="Drasar V."/>
            <person name="Salva-Serra F."/>
            <person name="Jaen-Luchoro D."/>
            <person name="Pineiro-Iglesias B."/>
            <person name="Aliaga F."/>
            <person name="Fernandez-Juarez V."/>
            <person name="Coll G."/>
            <person name="Moore E.R.B."/>
            <person name="Bennasar-Figueras A."/>
        </authorList>
    </citation>
    <scope>NUCLEOTIDE SEQUENCE</scope>
    <source>
        <strain evidence="5">HCPI-6</strain>
    </source>
</reference>
<evidence type="ECO:0000313" key="6">
    <source>
        <dbReference type="Proteomes" id="UP001139721"/>
    </source>
</evidence>
<dbReference type="EMBL" id="JAJKBJ010000001">
    <property type="protein sequence ID" value="MCL9682596.1"/>
    <property type="molecule type" value="Genomic_DNA"/>
</dbReference>
<feature type="domain" description="NADP-dependent oxidoreductase" evidence="4">
    <location>
        <begin position="17"/>
        <end position="250"/>
    </location>
</feature>
<evidence type="ECO:0000259" key="4">
    <source>
        <dbReference type="Pfam" id="PF00248"/>
    </source>
</evidence>
<dbReference type="PANTHER" id="PTHR43827:SF3">
    <property type="entry name" value="NADP-DEPENDENT OXIDOREDUCTASE DOMAIN-CONTAINING PROTEIN"/>
    <property type="match status" value="1"/>
</dbReference>
<proteinExistence type="inferred from homology"/>
<sequence length="309" mass="34784">MQQKIEICSGTLGIKTSETLKELITVGYKTFDLATAYSGGHELLGEALHGIARNEIKICSKINDNDLLNHNFSIRSILDNILKELNTGYVDILMFHSPALLLHEHATKVLEELIALKREGKIKEIGVSNFTVSDLERMGEYRRLIKYNQIEMSPYLTQDETVKYCQQNSIQIMAYGSFGRGKADIAGEEVIKGIATKHGVTPHQVILAWLLEQNIIPVVKASSSSHMESNLKATSIELESEDINAISSLNRNFQTCFWKKFVKLQNIEQYNDVPLVKPISAHVSLSVLTNNSTRKEELVAEYLDFQTKL</sequence>
<organism evidence="5 6">
    <name type="scientific">Legionella maioricensis</name>
    <dbReference type="NCBI Taxonomy" id="2896528"/>
    <lineage>
        <taxon>Bacteria</taxon>
        <taxon>Pseudomonadati</taxon>
        <taxon>Pseudomonadota</taxon>
        <taxon>Gammaproteobacteria</taxon>
        <taxon>Legionellales</taxon>
        <taxon>Legionellaceae</taxon>
        <taxon>Legionella</taxon>
    </lineage>
</organism>
<dbReference type="Gene3D" id="3.20.20.100">
    <property type="entry name" value="NADP-dependent oxidoreductase domain"/>
    <property type="match status" value="1"/>
</dbReference>
<evidence type="ECO:0000256" key="3">
    <source>
        <dbReference type="ARBA" id="ARBA00023002"/>
    </source>
</evidence>
<name>A0A9X2I978_9GAMM</name>
<evidence type="ECO:0000256" key="1">
    <source>
        <dbReference type="ARBA" id="ARBA00007905"/>
    </source>
</evidence>
<dbReference type="CDD" id="cd19071">
    <property type="entry name" value="AKR_AKR1-5-like"/>
    <property type="match status" value="1"/>
</dbReference>
<dbReference type="PRINTS" id="PR00069">
    <property type="entry name" value="ALDKETRDTASE"/>
</dbReference>
<comment type="caution">
    <text evidence="5">The sequence shown here is derived from an EMBL/GenBank/DDBJ whole genome shotgun (WGS) entry which is preliminary data.</text>
</comment>
<dbReference type="Pfam" id="PF00248">
    <property type="entry name" value="Aldo_ket_red"/>
    <property type="match status" value="1"/>
</dbReference>
<accession>A0A9X2I978</accession>
<dbReference type="InterPro" id="IPR036812">
    <property type="entry name" value="NAD(P)_OxRdtase_dom_sf"/>
</dbReference>
<gene>
    <name evidence="5" type="ORF">LOX96_00650</name>
</gene>
<protein>
    <submittedName>
        <fullName evidence="5">Aldo/keto reductase</fullName>
    </submittedName>
</protein>
<comment type="similarity">
    <text evidence="1">Belongs to the aldo/keto reductase family.</text>
</comment>
<dbReference type="Proteomes" id="UP001139721">
    <property type="component" value="Unassembled WGS sequence"/>
</dbReference>
<dbReference type="SUPFAM" id="SSF51430">
    <property type="entry name" value="NAD(P)-linked oxidoreductase"/>
    <property type="match status" value="1"/>
</dbReference>
<dbReference type="GO" id="GO:0016616">
    <property type="term" value="F:oxidoreductase activity, acting on the CH-OH group of donors, NAD or NADP as acceptor"/>
    <property type="evidence" value="ECO:0007669"/>
    <property type="project" value="UniProtKB-ARBA"/>
</dbReference>
<dbReference type="PANTHER" id="PTHR43827">
    <property type="entry name" value="2,5-DIKETO-D-GLUCONIC ACID REDUCTASE"/>
    <property type="match status" value="1"/>
</dbReference>
<dbReference type="InterPro" id="IPR018170">
    <property type="entry name" value="Aldo/ket_reductase_CS"/>
</dbReference>
<dbReference type="InterPro" id="IPR023210">
    <property type="entry name" value="NADP_OxRdtase_dom"/>
</dbReference>
<keyword evidence="2" id="KW-0521">NADP</keyword>
<keyword evidence="6" id="KW-1185">Reference proteome</keyword>
<evidence type="ECO:0000313" key="5">
    <source>
        <dbReference type="EMBL" id="MCL9682596.1"/>
    </source>
</evidence>
<keyword evidence="3" id="KW-0560">Oxidoreductase</keyword>
<dbReference type="PROSITE" id="PS00062">
    <property type="entry name" value="ALDOKETO_REDUCTASE_2"/>
    <property type="match status" value="1"/>
</dbReference>
<dbReference type="RefSeq" id="WP_250419833.1">
    <property type="nucleotide sequence ID" value="NZ_JAJKBJ010000001.1"/>
</dbReference>
<dbReference type="AlphaFoldDB" id="A0A9X2I978"/>
<evidence type="ECO:0000256" key="2">
    <source>
        <dbReference type="ARBA" id="ARBA00022857"/>
    </source>
</evidence>